<feature type="compositionally biased region" description="Low complexity" evidence="1">
    <location>
        <begin position="115"/>
        <end position="126"/>
    </location>
</feature>
<evidence type="ECO:0000313" key="2">
    <source>
        <dbReference type="EnsemblPlants" id="OPUNC10G09930.2"/>
    </source>
</evidence>
<keyword evidence="3" id="KW-1185">Reference proteome</keyword>
<dbReference type="Gramene" id="OPUNC10G09930.2">
    <property type="protein sequence ID" value="OPUNC10G09930.2"/>
    <property type="gene ID" value="OPUNC10G09930"/>
</dbReference>
<dbReference type="AlphaFoldDB" id="A0A0E0M854"/>
<feature type="compositionally biased region" description="Low complexity" evidence="1">
    <location>
        <begin position="76"/>
        <end position="102"/>
    </location>
</feature>
<reference evidence="2" key="2">
    <citation type="submission" date="2018-05" db="EMBL/GenBank/DDBJ databases">
        <title>OpunRS2 (Oryza punctata Reference Sequence Version 2).</title>
        <authorList>
            <person name="Zhang J."/>
            <person name="Kudrna D."/>
            <person name="Lee S."/>
            <person name="Talag J."/>
            <person name="Welchert J."/>
            <person name="Wing R.A."/>
        </authorList>
    </citation>
    <scope>NUCLEOTIDE SEQUENCE [LARGE SCALE GENOMIC DNA]</scope>
</reference>
<dbReference type="Proteomes" id="UP000026962">
    <property type="component" value="Chromosome 10"/>
</dbReference>
<feature type="compositionally biased region" description="Low complexity" evidence="1">
    <location>
        <begin position="150"/>
        <end position="168"/>
    </location>
</feature>
<protein>
    <submittedName>
        <fullName evidence="2">Uncharacterized protein</fullName>
    </submittedName>
</protein>
<sequence>MPSSTTSLRPRFATTSTRSASADRHGSVRPSASSITTASPATSATGPHPGTTAHRVHPLSTSTMPRSTSVLVRLGASASASPPSVSRTTGSSSTVVASATSPYMSRTTGTAGRDAVPASAAASSTSSPAAFLLARSSSSSSRALAASVSTTCSARSSSATESSASMASRDWRNRAKARQSPGLSRVKASHPSSPRRRGKSFMERASSRTPRGSRRRSMACLAASARCLALRNRSS</sequence>
<accession>A0A0E0M854</accession>
<feature type="region of interest" description="Disordered" evidence="1">
    <location>
        <begin position="150"/>
        <end position="218"/>
    </location>
</feature>
<feature type="compositionally biased region" description="Polar residues" evidence="1">
    <location>
        <begin position="59"/>
        <end position="70"/>
    </location>
</feature>
<evidence type="ECO:0000313" key="3">
    <source>
        <dbReference type="Proteomes" id="UP000026962"/>
    </source>
</evidence>
<proteinExistence type="predicted"/>
<reference evidence="2" key="1">
    <citation type="submission" date="2015-04" db="UniProtKB">
        <authorList>
            <consortium name="EnsemblPlants"/>
        </authorList>
    </citation>
    <scope>IDENTIFICATION</scope>
</reference>
<dbReference type="EnsemblPlants" id="OPUNC10G09930.2">
    <property type="protein sequence ID" value="OPUNC10G09930.2"/>
    <property type="gene ID" value="OPUNC10G09930"/>
</dbReference>
<feature type="compositionally biased region" description="Polar residues" evidence="1">
    <location>
        <begin position="1"/>
        <end position="20"/>
    </location>
</feature>
<organism evidence="2">
    <name type="scientific">Oryza punctata</name>
    <name type="common">Red rice</name>
    <dbReference type="NCBI Taxonomy" id="4537"/>
    <lineage>
        <taxon>Eukaryota</taxon>
        <taxon>Viridiplantae</taxon>
        <taxon>Streptophyta</taxon>
        <taxon>Embryophyta</taxon>
        <taxon>Tracheophyta</taxon>
        <taxon>Spermatophyta</taxon>
        <taxon>Magnoliopsida</taxon>
        <taxon>Liliopsida</taxon>
        <taxon>Poales</taxon>
        <taxon>Poaceae</taxon>
        <taxon>BOP clade</taxon>
        <taxon>Oryzoideae</taxon>
        <taxon>Oryzeae</taxon>
        <taxon>Oryzinae</taxon>
        <taxon>Oryza</taxon>
    </lineage>
</organism>
<feature type="region of interest" description="Disordered" evidence="1">
    <location>
        <begin position="1"/>
        <end position="126"/>
    </location>
</feature>
<evidence type="ECO:0000256" key="1">
    <source>
        <dbReference type="SAM" id="MobiDB-lite"/>
    </source>
</evidence>
<feature type="compositionally biased region" description="Low complexity" evidence="1">
    <location>
        <begin position="30"/>
        <end position="49"/>
    </location>
</feature>
<name>A0A0E0M854_ORYPU</name>
<dbReference type="HOGENOM" id="CLU_1181821_0_0_1"/>